<reference evidence="2" key="2">
    <citation type="journal article" date="2014" name="ISME J.">
        <title>Microbial stratification in low pH oxic and suboxic macroscopic growths along an acid mine drainage.</title>
        <authorList>
            <person name="Mendez-Garcia C."/>
            <person name="Mesa V."/>
            <person name="Sprenger R.R."/>
            <person name="Richter M."/>
            <person name="Diez M.S."/>
            <person name="Solano J."/>
            <person name="Bargiela R."/>
            <person name="Golyshina O.V."/>
            <person name="Manteca A."/>
            <person name="Ramos J.L."/>
            <person name="Gallego J.R."/>
            <person name="Llorente I."/>
            <person name="Martins Dos Santos V.A."/>
            <person name="Jensen O.N."/>
            <person name="Pelaez A.I."/>
            <person name="Sanchez J."/>
            <person name="Ferrer M."/>
        </authorList>
    </citation>
    <scope>NUCLEOTIDE SEQUENCE</scope>
</reference>
<evidence type="ECO:0000313" key="2">
    <source>
        <dbReference type="EMBL" id="EQD80845.1"/>
    </source>
</evidence>
<dbReference type="Pfam" id="PF00873">
    <property type="entry name" value="ACR_tran"/>
    <property type="match status" value="1"/>
</dbReference>
<dbReference type="GO" id="GO:0042910">
    <property type="term" value="F:xenobiotic transmembrane transporter activity"/>
    <property type="evidence" value="ECO:0007669"/>
    <property type="project" value="TreeGrafter"/>
</dbReference>
<keyword evidence="1" id="KW-0812">Transmembrane</keyword>
<dbReference type="Gene3D" id="1.20.1640.10">
    <property type="entry name" value="Multidrug efflux transporter AcrB transmembrane domain"/>
    <property type="match status" value="1"/>
</dbReference>
<protein>
    <submittedName>
        <fullName evidence="2">Acriflavin resistance protein</fullName>
    </submittedName>
</protein>
<dbReference type="InterPro" id="IPR001036">
    <property type="entry name" value="Acrflvin-R"/>
</dbReference>
<name>T1DG30_9ZZZZ</name>
<evidence type="ECO:0000256" key="1">
    <source>
        <dbReference type="SAM" id="Phobius"/>
    </source>
</evidence>
<dbReference type="SUPFAM" id="SSF82866">
    <property type="entry name" value="Multidrug efflux transporter AcrB transmembrane domain"/>
    <property type="match status" value="1"/>
</dbReference>
<gene>
    <name evidence="2" type="ORF">B1A_00457</name>
</gene>
<keyword evidence="1" id="KW-1133">Transmembrane helix</keyword>
<sequence length="76" mass="8020">MMTTAAALLGALPLALGTGIGAELRRPLGISIVGGLLLSQMVTLYTTPVIYLYLERFAAWLRAHGVHRVNVDGSVA</sequence>
<dbReference type="AlphaFoldDB" id="T1DG30"/>
<comment type="caution">
    <text evidence="2">The sequence shown here is derived from an EMBL/GenBank/DDBJ whole genome shotgun (WGS) entry which is preliminary data.</text>
</comment>
<accession>T1DG30</accession>
<dbReference type="EMBL" id="AUZX01000342">
    <property type="protein sequence ID" value="EQD80845.1"/>
    <property type="molecule type" value="Genomic_DNA"/>
</dbReference>
<organism evidence="2">
    <name type="scientific">mine drainage metagenome</name>
    <dbReference type="NCBI Taxonomy" id="410659"/>
    <lineage>
        <taxon>unclassified sequences</taxon>
        <taxon>metagenomes</taxon>
        <taxon>ecological metagenomes</taxon>
    </lineage>
</organism>
<feature type="transmembrane region" description="Helical" evidence="1">
    <location>
        <begin position="31"/>
        <end position="54"/>
    </location>
</feature>
<dbReference type="GO" id="GO:0005886">
    <property type="term" value="C:plasma membrane"/>
    <property type="evidence" value="ECO:0007669"/>
    <property type="project" value="TreeGrafter"/>
</dbReference>
<dbReference type="PANTHER" id="PTHR32063">
    <property type="match status" value="1"/>
</dbReference>
<keyword evidence="1" id="KW-0472">Membrane</keyword>
<dbReference type="PANTHER" id="PTHR32063:SF78">
    <property type="entry name" value="ACRB_ACRD_ACRF FAMILY PROTEIN"/>
    <property type="match status" value="1"/>
</dbReference>
<proteinExistence type="predicted"/>
<reference evidence="2" key="1">
    <citation type="submission" date="2013-08" db="EMBL/GenBank/DDBJ databases">
        <authorList>
            <person name="Mendez C."/>
            <person name="Richter M."/>
            <person name="Ferrer M."/>
            <person name="Sanchez J."/>
        </authorList>
    </citation>
    <scope>NUCLEOTIDE SEQUENCE</scope>
</reference>